<organism evidence="8 9">
    <name type="scientific">Bellilinea caldifistulae</name>
    <dbReference type="NCBI Taxonomy" id="360411"/>
    <lineage>
        <taxon>Bacteria</taxon>
        <taxon>Bacillati</taxon>
        <taxon>Chloroflexota</taxon>
        <taxon>Anaerolineae</taxon>
        <taxon>Anaerolineales</taxon>
        <taxon>Anaerolineaceae</taxon>
        <taxon>Bellilinea</taxon>
    </lineage>
</organism>
<feature type="domain" description="Major facilitator superfamily (MFS) profile" evidence="7">
    <location>
        <begin position="227"/>
        <end position="434"/>
    </location>
</feature>
<dbReference type="InterPro" id="IPR024671">
    <property type="entry name" value="Atg22-like"/>
</dbReference>
<dbReference type="PANTHER" id="PTHR23519">
    <property type="entry name" value="AUTOPHAGY-RELATED PROTEIN 22"/>
    <property type="match status" value="1"/>
</dbReference>
<feature type="transmembrane region" description="Helical" evidence="6">
    <location>
        <begin position="232"/>
        <end position="259"/>
    </location>
</feature>
<dbReference type="PROSITE" id="PS50850">
    <property type="entry name" value="MFS"/>
    <property type="match status" value="1"/>
</dbReference>
<evidence type="ECO:0000256" key="3">
    <source>
        <dbReference type="ARBA" id="ARBA00022692"/>
    </source>
</evidence>
<dbReference type="InterPro" id="IPR036259">
    <property type="entry name" value="MFS_trans_sf"/>
</dbReference>
<evidence type="ECO:0000259" key="7">
    <source>
        <dbReference type="PROSITE" id="PS50850"/>
    </source>
</evidence>
<comment type="subcellular location">
    <subcellularLocation>
        <location evidence="1">Cell membrane</location>
        <topology evidence="1">Multi-pass membrane protein</topology>
    </subcellularLocation>
</comment>
<dbReference type="Pfam" id="PF11700">
    <property type="entry name" value="ATG22"/>
    <property type="match status" value="1"/>
</dbReference>
<keyword evidence="5 6" id="KW-0472">Membrane</keyword>
<dbReference type="GO" id="GO:0005886">
    <property type="term" value="C:plasma membrane"/>
    <property type="evidence" value="ECO:0007669"/>
    <property type="project" value="UniProtKB-SubCell"/>
</dbReference>
<dbReference type="InterPro" id="IPR020846">
    <property type="entry name" value="MFS_dom"/>
</dbReference>
<feature type="transmembrane region" description="Helical" evidence="6">
    <location>
        <begin position="397"/>
        <end position="417"/>
    </location>
</feature>
<dbReference type="SUPFAM" id="SSF103473">
    <property type="entry name" value="MFS general substrate transporter"/>
    <property type="match status" value="1"/>
</dbReference>
<sequence>MPTTRRERWAWYFYDFGNSAYAAVVLLAVYSAYFQGQVVGGSQGTRLWGISVGIAMLIVAVLSPILGTLADFSASKKRFLLFFTTLSVIFTAALFFVMPGDIFAGMLFFILAETGYRAAQVFYNALLPEIAAPEEMGKVSGNGWAFGSLGGIVCLLIVLALIMSIGGTTIVRFSFLITAVFYLISSIPLFLWLRERAEPQPLRQGEGYIGVAFRRLSDTFRAVRQYREFIKFIIAFLIYNDGIMMALNFAAIIGAVLFGMTQQQLIVFMIIIQITSVAGAYVFGILADRWSSKRSLIVSLAIMIGAVVWMVFVQNVTVFFVIGAIAGFALTGVQSVSRTLVGQFAPEEKSAEFYGFFEVGGRTSSFIGPAVYGFIAAEAALILGGRGMDTINAEQTGIRIAIGSIVAFLLFGLVLLLKIRQPETEEIGQSSASL</sequence>
<dbReference type="STRING" id="360411.AC812_14485"/>
<proteinExistence type="predicted"/>
<dbReference type="PANTHER" id="PTHR23519:SF1">
    <property type="entry name" value="AUTOPHAGY-RELATED PROTEIN 22"/>
    <property type="match status" value="1"/>
</dbReference>
<name>A0A0P6WZJ9_9CHLR</name>
<protein>
    <recommendedName>
        <fullName evidence="7">Major facilitator superfamily (MFS) profile domain-containing protein</fullName>
    </recommendedName>
</protein>
<evidence type="ECO:0000256" key="6">
    <source>
        <dbReference type="SAM" id="Phobius"/>
    </source>
</evidence>
<keyword evidence="4 6" id="KW-1133">Transmembrane helix</keyword>
<evidence type="ECO:0000313" key="8">
    <source>
        <dbReference type="EMBL" id="KPL73998.1"/>
    </source>
</evidence>
<accession>A0A0P6WZJ9</accession>
<feature type="transmembrane region" description="Helical" evidence="6">
    <location>
        <begin position="318"/>
        <end position="336"/>
    </location>
</feature>
<evidence type="ECO:0000256" key="1">
    <source>
        <dbReference type="ARBA" id="ARBA00004651"/>
    </source>
</evidence>
<feature type="transmembrane region" description="Helical" evidence="6">
    <location>
        <begin position="46"/>
        <end position="67"/>
    </location>
</feature>
<comment type="caution">
    <text evidence="8">The sequence shown here is derived from an EMBL/GenBank/DDBJ whole genome shotgun (WGS) entry which is preliminary data.</text>
</comment>
<evidence type="ECO:0000313" key="9">
    <source>
        <dbReference type="Proteomes" id="UP000050514"/>
    </source>
</evidence>
<keyword evidence="3 6" id="KW-0812">Transmembrane</keyword>
<feature type="transmembrane region" description="Helical" evidence="6">
    <location>
        <begin position="144"/>
        <end position="167"/>
    </location>
</feature>
<feature type="transmembrane region" description="Helical" evidence="6">
    <location>
        <begin position="173"/>
        <end position="193"/>
    </location>
</feature>
<feature type="transmembrane region" description="Helical" evidence="6">
    <location>
        <begin position="366"/>
        <end position="385"/>
    </location>
</feature>
<dbReference type="Gene3D" id="1.20.1250.20">
    <property type="entry name" value="MFS general substrate transporter like domains"/>
    <property type="match status" value="2"/>
</dbReference>
<feature type="transmembrane region" description="Helical" evidence="6">
    <location>
        <begin position="103"/>
        <end position="123"/>
    </location>
</feature>
<evidence type="ECO:0000256" key="5">
    <source>
        <dbReference type="ARBA" id="ARBA00023136"/>
    </source>
</evidence>
<keyword evidence="2" id="KW-0813">Transport</keyword>
<feature type="transmembrane region" description="Helical" evidence="6">
    <location>
        <begin position="265"/>
        <end position="283"/>
    </location>
</feature>
<dbReference type="Proteomes" id="UP000050514">
    <property type="component" value="Unassembled WGS sequence"/>
</dbReference>
<evidence type="ECO:0000256" key="4">
    <source>
        <dbReference type="ARBA" id="ARBA00022989"/>
    </source>
</evidence>
<gene>
    <name evidence="8" type="ORF">AC812_14485</name>
</gene>
<dbReference type="AlphaFoldDB" id="A0A0P6WZJ9"/>
<feature type="transmembrane region" description="Helical" evidence="6">
    <location>
        <begin position="295"/>
        <end position="312"/>
    </location>
</feature>
<keyword evidence="9" id="KW-1185">Reference proteome</keyword>
<evidence type="ECO:0000256" key="2">
    <source>
        <dbReference type="ARBA" id="ARBA00022448"/>
    </source>
</evidence>
<dbReference type="InterPro" id="IPR050495">
    <property type="entry name" value="ATG22/LtaA_families"/>
</dbReference>
<feature type="transmembrane region" description="Helical" evidence="6">
    <location>
        <begin position="12"/>
        <end position="34"/>
    </location>
</feature>
<dbReference type="EMBL" id="LGHJ01000019">
    <property type="protein sequence ID" value="KPL73998.1"/>
    <property type="molecule type" value="Genomic_DNA"/>
</dbReference>
<dbReference type="GO" id="GO:0022857">
    <property type="term" value="F:transmembrane transporter activity"/>
    <property type="evidence" value="ECO:0007669"/>
    <property type="project" value="InterPro"/>
</dbReference>
<reference evidence="8 9" key="1">
    <citation type="submission" date="2015-07" db="EMBL/GenBank/DDBJ databases">
        <title>Draft genome of Bellilinea caldifistulae DSM 17877.</title>
        <authorList>
            <person name="Hemp J."/>
            <person name="Ward L.M."/>
            <person name="Pace L.A."/>
            <person name="Fischer W.W."/>
        </authorList>
    </citation>
    <scope>NUCLEOTIDE SEQUENCE [LARGE SCALE GENOMIC DNA]</scope>
    <source>
        <strain evidence="8 9">GOMI-1</strain>
    </source>
</reference>
<feature type="transmembrane region" description="Helical" evidence="6">
    <location>
        <begin position="79"/>
        <end position="97"/>
    </location>
</feature>